<dbReference type="EMBL" id="JAVRET010000177">
    <property type="protein sequence ID" value="MDT0413710.1"/>
    <property type="molecule type" value="Genomic_DNA"/>
</dbReference>
<dbReference type="SUPFAM" id="SSF52540">
    <property type="entry name" value="P-loop containing nucleoside triphosphate hydrolases"/>
    <property type="match status" value="1"/>
</dbReference>
<gene>
    <name evidence="2" type="ORF">RM698_32380</name>
</gene>
<reference evidence="3" key="1">
    <citation type="submission" date="2023-07" db="EMBL/GenBank/DDBJ databases">
        <title>30 novel species of actinomycetes from the DSMZ collection.</title>
        <authorList>
            <person name="Nouioui I."/>
        </authorList>
    </citation>
    <scope>NUCLEOTIDE SEQUENCE [LARGE SCALE GENOMIC DNA]</scope>
    <source>
        <strain evidence="3">DSM 41979</strain>
    </source>
</reference>
<dbReference type="InterPro" id="IPR003593">
    <property type="entry name" value="AAA+_ATPase"/>
</dbReference>
<evidence type="ECO:0000259" key="1">
    <source>
        <dbReference type="SMART" id="SM00382"/>
    </source>
</evidence>
<dbReference type="InterPro" id="IPR027417">
    <property type="entry name" value="P-loop_NTPase"/>
</dbReference>
<keyword evidence="3" id="KW-1185">Reference proteome</keyword>
<proteinExistence type="predicted"/>
<name>A0ABU2RAQ0_9ACTN</name>
<evidence type="ECO:0000313" key="2">
    <source>
        <dbReference type="EMBL" id="MDT0413710.1"/>
    </source>
</evidence>
<protein>
    <submittedName>
        <fullName evidence="2">DUF2075 domain-containing protein</fullName>
    </submittedName>
</protein>
<dbReference type="Gene3D" id="3.40.50.300">
    <property type="entry name" value="P-loop containing nucleotide triphosphate hydrolases"/>
    <property type="match status" value="1"/>
</dbReference>
<dbReference type="Pfam" id="PF09848">
    <property type="entry name" value="SLFN-g3_helicase"/>
    <property type="match status" value="1"/>
</dbReference>
<evidence type="ECO:0000313" key="3">
    <source>
        <dbReference type="Proteomes" id="UP001183610"/>
    </source>
</evidence>
<sequence length="613" mass="67323">MKQPEFIDAAERQFATKFGVSASPDEVRSWRASWPALLHVLVSAGLDDLYLLLEYSLPATGERIDALLIGVAPDGRLCTVVIELKQWTSAQSRPTSPGMLRAGGRTVQHPSRQVGGYVRYLQDWVSREEIPLLVRGVAVLHDAAPPFISWLRGLAGLGPAGAFAVLGQDDLMATPSAAALAERLGCADLKSAAPAQLEELLKVDHRPNPGLLERIGGTIDGNDALTLLGVQDLARQEVWHAATAALDHGTKSVIVVTGGPGTGKTVIAGRLMGDLCRRPHANPRLLCPSGTLTRQLKRTVGDDSRGLITTFLDKVPTGVTANSIVLIDEAHRARTYPNPMRDRFPFTLGKLIDLAAVTVLFLDERQIVRPSEGITLDELARHAHHMDYAFHHFDLTAQFRCNGSQSYLRWVDQLLEPEGAAPAWNGTDYDLAVAQDPEVFSRWVEIQASSGQTARITAGFCWPWKSPPTPPLLPEVLVRWDSAGGQQTWARPWNSSSNQSDLDHPDVPARPFWATDDGGHDQIGCVYTAQGMEYAYNVVIIGNDLVRRGDRWEARPDASEDSTLNSLPPERYLQYALNTYRVLATRGTRGTRFYSTDRATQAYLQKLLPPHLL</sequence>
<comment type="caution">
    <text evidence="2">The sequence shown here is derived from an EMBL/GenBank/DDBJ whole genome shotgun (WGS) entry which is preliminary data.</text>
</comment>
<accession>A0ABU2RAQ0</accession>
<feature type="domain" description="AAA+ ATPase" evidence="1">
    <location>
        <begin position="250"/>
        <end position="381"/>
    </location>
</feature>
<organism evidence="2 3">
    <name type="scientific">Streptomyces evansiae</name>
    <dbReference type="NCBI Taxonomy" id="3075535"/>
    <lineage>
        <taxon>Bacteria</taxon>
        <taxon>Bacillati</taxon>
        <taxon>Actinomycetota</taxon>
        <taxon>Actinomycetes</taxon>
        <taxon>Kitasatosporales</taxon>
        <taxon>Streptomycetaceae</taxon>
        <taxon>Streptomyces</taxon>
    </lineage>
</organism>
<dbReference type="InterPro" id="IPR018647">
    <property type="entry name" value="SLFN_3-like_DNA/RNA_helicase"/>
</dbReference>
<dbReference type="SMART" id="SM00382">
    <property type="entry name" value="AAA"/>
    <property type="match status" value="1"/>
</dbReference>
<dbReference type="Proteomes" id="UP001183610">
    <property type="component" value="Unassembled WGS sequence"/>
</dbReference>